<reference evidence="2" key="1">
    <citation type="submission" date="2023-04" db="EMBL/GenBank/DDBJ databases">
        <title>Black Yeasts Isolated from many extreme environments.</title>
        <authorList>
            <person name="Coleine C."/>
            <person name="Stajich J.E."/>
            <person name="Selbmann L."/>
        </authorList>
    </citation>
    <scope>NUCLEOTIDE SEQUENCE</scope>
    <source>
        <strain evidence="2">CCFEE 5312</strain>
    </source>
</reference>
<keyword evidence="3" id="KW-1185">Reference proteome</keyword>
<feature type="compositionally biased region" description="Polar residues" evidence="1">
    <location>
        <begin position="174"/>
        <end position="190"/>
    </location>
</feature>
<feature type="compositionally biased region" description="Polar residues" evidence="1">
    <location>
        <begin position="221"/>
        <end position="237"/>
    </location>
</feature>
<protein>
    <submittedName>
        <fullName evidence="2">Uncharacterized protein</fullName>
    </submittedName>
</protein>
<comment type="caution">
    <text evidence="2">The sequence shown here is derived from an EMBL/GenBank/DDBJ whole genome shotgun (WGS) entry which is preliminary data.</text>
</comment>
<feature type="region of interest" description="Disordered" evidence="1">
    <location>
        <begin position="268"/>
        <end position="292"/>
    </location>
</feature>
<feature type="compositionally biased region" description="Basic and acidic residues" evidence="1">
    <location>
        <begin position="157"/>
        <end position="170"/>
    </location>
</feature>
<evidence type="ECO:0000313" key="3">
    <source>
        <dbReference type="Proteomes" id="UP001271007"/>
    </source>
</evidence>
<gene>
    <name evidence="2" type="ORF">LTR09_002441</name>
</gene>
<evidence type="ECO:0000313" key="2">
    <source>
        <dbReference type="EMBL" id="KAK3056648.1"/>
    </source>
</evidence>
<name>A0AAJ0LV30_9PEZI</name>
<sequence length="344" mass="37141">MNASDTKPEARGYRQLKALKLRIGVFHKHNIDNKKGSVCPDSLLIDVARCEGKKHAKEWSASIKEQDVWFARAGTRTTQGCKASANVYEGEDYPRQRFPELLVVPISAGPSSKKATTKKATKSTTSATASGTLLQADVSRGGEYEGSDDDSVGDLIKPVREKDVSSEKLAFKGSKSNSQSTQETTMSSKESGAKKVMSLPKTAEEGTMSIDDSEENKSKETMSIPQSIEGSHGSSKKSVPGGARSMVEEQGDDVMLIGGRDVSMLEAQSEVPASNAKETMSSKESAINGVKSAKKVETEELMSIVQNGMSKDESANHGVMSTRQAETTNSRFLRKYVHIACSER</sequence>
<organism evidence="2 3">
    <name type="scientific">Extremus antarcticus</name>
    <dbReference type="NCBI Taxonomy" id="702011"/>
    <lineage>
        <taxon>Eukaryota</taxon>
        <taxon>Fungi</taxon>
        <taxon>Dikarya</taxon>
        <taxon>Ascomycota</taxon>
        <taxon>Pezizomycotina</taxon>
        <taxon>Dothideomycetes</taxon>
        <taxon>Dothideomycetidae</taxon>
        <taxon>Mycosphaerellales</taxon>
        <taxon>Extremaceae</taxon>
        <taxon>Extremus</taxon>
    </lineage>
</organism>
<dbReference type="EMBL" id="JAWDJX010000005">
    <property type="protein sequence ID" value="KAK3056648.1"/>
    <property type="molecule type" value="Genomic_DNA"/>
</dbReference>
<feature type="region of interest" description="Disordered" evidence="1">
    <location>
        <begin position="110"/>
        <end position="244"/>
    </location>
</feature>
<evidence type="ECO:0000256" key="1">
    <source>
        <dbReference type="SAM" id="MobiDB-lite"/>
    </source>
</evidence>
<proteinExistence type="predicted"/>
<dbReference type="Proteomes" id="UP001271007">
    <property type="component" value="Unassembled WGS sequence"/>
</dbReference>
<feature type="compositionally biased region" description="Polar residues" evidence="1">
    <location>
        <begin position="276"/>
        <end position="285"/>
    </location>
</feature>
<dbReference type="AlphaFoldDB" id="A0AAJ0LV30"/>
<accession>A0AAJ0LV30</accession>